<evidence type="ECO:0000313" key="2">
    <source>
        <dbReference type="Proteomes" id="UP000037507"/>
    </source>
</evidence>
<protein>
    <submittedName>
        <fullName evidence="1">Uncharacterized protein</fullName>
    </submittedName>
</protein>
<dbReference type="Proteomes" id="UP000037507">
    <property type="component" value="Unassembled WGS sequence"/>
</dbReference>
<accession>A0A2T7UDS1</accession>
<comment type="caution">
    <text evidence="1">The sequence shown here is derived from an EMBL/GenBank/DDBJ whole genome shotgun (WGS) entry which is preliminary data.</text>
</comment>
<organism evidence="1 2">
    <name type="scientific">Limnohabitans planktonicus II-D5</name>
    <dbReference type="NCBI Taxonomy" id="1293045"/>
    <lineage>
        <taxon>Bacteria</taxon>
        <taxon>Pseudomonadati</taxon>
        <taxon>Pseudomonadota</taxon>
        <taxon>Betaproteobacteria</taxon>
        <taxon>Burkholderiales</taxon>
        <taxon>Comamonadaceae</taxon>
        <taxon>Limnohabitans</taxon>
    </lineage>
</organism>
<name>A0A2T7UDS1_9BURK</name>
<keyword evidence="2" id="KW-1185">Reference proteome</keyword>
<proteinExistence type="predicted"/>
<dbReference type="AlphaFoldDB" id="A0A2T7UDS1"/>
<dbReference type="EMBL" id="LFYT02000010">
    <property type="protein sequence ID" value="PVE42850.1"/>
    <property type="molecule type" value="Genomic_DNA"/>
</dbReference>
<reference evidence="1" key="1">
    <citation type="submission" date="2017-04" db="EMBL/GenBank/DDBJ databases">
        <title>Unexpected and diverse lifestyles within the genus Limnohabitans.</title>
        <authorList>
            <person name="Kasalicky V."/>
            <person name="Mehrshad M."/>
            <person name="Andrei S.-A."/>
            <person name="Salcher M."/>
            <person name="Kratochvilova H."/>
            <person name="Simek K."/>
            <person name="Ghai R."/>
        </authorList>
    </citation>
    <scope>NUCLEOTIDE SEQUENCE [LARGE SCALE GENOMIC DNA]</scope>
    <source>
        <strain evidence="1">II-D5</strain>
    </source>
</reference>
<evidence type="ECO:0000313" key="1">
    <source>
        <dbReference type="EMBL" id="PVE42850.1"/>
    </source>
</evidence>
<sequence>MSNSGAQLGAQNVSADYTRAYGEIRVDEGVEIDGLEIFTGKVQTGMGVGVLEEFLDHEKDHPMVTYSVKST</sequence>
<gene>
    <name evidence="1" type="ORF">H663_010095</name>
</gene>